<dbReference type="InterPro" id="IPR000742">
    <property type="entry name" value="EGF"/>
</dbReference>
<feature type="domain" description="EGF-like" evidence="23">
    <location>
        <begin position="280"/>
        <end position="318"/>
    </location>
</feature>
<evidence type="ECO:0000256" key="5">
    <source>
        <dbReference type="ARBA" id="ARBA00022692"/>
    </source>
</evidence>
<dbReference type="PROSITE" id="PS00107">
    <property type="entry name" value="PROTEIN_KINASE_ATP"/>
    <property type="match status" value="1"/>
</dbReference>
<dbReference type="GO" id="GO:0030246">
    <property type="term" value="F:carbohydrate binding"/>
    <property type="evidence" value="ECO:0007669"/>
    <property type="project" value="UniProtKB-KW"/>
</dbReference>
<evidence type="ECO:0000313" key="25">
    <source>
        <dbReference type="EMBL" id="RWR85023.1"/>
    </source>
</evidence>
<dbReference type="Proteomes" id="UP000283530">
    <property type="component" value="Unassembled WGS sequence"/>
</dbReference>
<dbReference type="PIRSF" id="PIRSF000641">
    <property type="entry name" value="SRK"/>
    <property type="match status" value="1"/>
</dbReference>
<evidence type="ECO:0000256" key="2">
    <source>
        <dbReference type="ARBA" id="ARBA00022527"/>
    </source>
</evidence>
<dbReference type="GO" id="GO:0004674">
    <property type="term" value="F:protein serine/threonine kinase activity"/>
    <property type="evidence" value="ECO:0007669"/>
    <property type="project" value="UniProtKB-KW"/>
</dbReference>
<evidence type="ECO:0000256" key="15">
    <source>
        <dbReference type="ARBA" id="ARBA00047899"/>
    </source>
</evidence>
<keyword evidence="13 25" id="KW-0675">Receptor</keyword>
<dbReference type="Gene3D" id="1.10.510.10">
    <property type="entry name" value="Transferase(Phosphotransferase) domain 1"/>
    <property type="match status" value="1"/>
</dbReference>
<keyword evidence="6 21" id="KW-0732">Signal</keyword>
<dbReference type="FunFam" id="3.30.200.20:FF:000059">
    <property type="entry name" value="S-receptor-like serine/threonine-protein kinase"/>
    <property type="match status" value="1"/>
</dbReference>
<evidence type="ECO:0000256" key="12">
    <source>
        <dbReference type="ARBA" id="ARBA00023157"/>
    </source>
</evidence>
<comment type="catalytic activity">
    <reaction evidence="16 17">
        <text>L-seryl-[protein] + ATP = O-phospho-L-seryl-[protein] + ADP + H(+)</text>
        <dbReference type="Rhea" id="RHEA:17989"/>
        <dbReference type="Rhea" id="RHEA-COMP:9863"/>
        <dbReference type="Rhea" id="RHEA-COMP:11604"/>
        <dbReference type="ChEBI" id="CHEBI:15378"/>
        <dbReference type="ChEBI" id="CHEBI:29999"/>
        <dbReference type="ChEBI" id="CHEBI:30616"/>
        <dbReference type="ChEBI" id="CHEBI:83421"/>
        <dbReference type="ChEBI" id="CHEBI:456216"/>
        <dbReference type="EC" id="2.7.11.1"/>
    </reaction>
</comment>
<evidence type="ECO:0000313" key="26">
    <source>
        <dbReference type="Proteomes" id="UP000283530"/>
    </source>
</evidence>
<evidence type="ECO:0000256" key="16">
    <source>
        <dbReference type="ARBA" id="ARBA00048679"/>
    </source>
</evidence>
<evidence type="ECO:0000256" key="18">
    <source>
        <dbReference type="PROSITE-ProRule" id="PRU00076"/>
    </source>
</evidence>
<dbReference type="OrthoDB" id="1668230at2759"/>
<dbReference type="SUPFAM" id="SSF51110">
    <property type="entry name" value="alpha-D-mannose-specific plant lectins"/>
    <property type="match status" value="2"/>
</dbReference>
<dbReference type="Gene3D" id="3.30.200.20">
    <property type="entry name" value="Phosphorylase Kinase, domain 1"/>
    <property type="match status" value="1"/>
</dbReference>
<dbReference type="InterPro" id="IPR000719">
    <property type="entry name" value="Prot_kinase_dom"/>
</dbReference>
<evidence type="ECO:0000256" key="14">
    <source>
        <dbReference type="ARBA" id="ARBA00023180"/>
    </source>
</evidence>
<keyword evidence="9 17" id="KW-0067">ATP-binding</keyword>
<dbReference type="PANTHER" id="PTHR47976">
    <property type="entry name" value="G-TYPE LECTIN S-RECEPTOR-LIKE SERINE/THREONINE-PROTEIN KINASE SD2-5"/>
    <property type="match status" value="1"/>
</dbReference>
<keyword evidence="8 17" id="KW-0418">Kinase</keyword>
<evidence type="ECO:0000256" key="17">
    <source>
        <dbReference type="PIRNR" id="PIRNR000641"/>
    </source>
</evidence>
<proteinExistence type="inferred from homology"/>
<dbReference type="InterPro" id="IPR001245">
    <property type="entry name" value="Ser-Thr/Tyr_kinase_cat_dom"/>
</dbReference>
<keyword evidence="26" id="KW-1185">Reference proteome</keyword>
<dbReference type="PROSITE" id="PS50026">
    <property type="entry name" value="EGF_3"/>
    <property type="match status" value="1"/>
</dbReference>
<evidence type="ECO:0000259" key="24">
    <source>
        <dbReference type="PROSITE" id="PS50927"/>
    </source>
</evidence>
<dbReference type="EC" id="2.7.11.1" evidence="17"/>
<evidence type="ECO:0000256" key="21">
    <source>
        <dbReference type="SAM" id="SignalP"/>
    </source>
</evidence>
<dbReference type="EMBL" id="QPKB01000005">
    <property type="protein sequence ID" value="RWR85023.1"/>
    <property type="molecule type" value="Genomic_DNA"/>
</dbReference>
<dbReference type="SMART" id="SM00220">
    <property type="entry name" value="S_TKc"/>
    <property type="match status" value="1"/>
</dbReference>
<feature type="transmembrane region" description="Helical" evidence="20">
    <location>
        <begin position="689"/>
        <end position="710"/>
    </location>
</feature>
<evidence type="ECO:0000259" key="22">
    <source>
        <dbReference type="PROSITE" id="PS50011"/>
    </source>
</evidence>
<organism evidence="25 26">
    <name type="scientific">Cinnamomum micranthum f. kanehirae</name>
    <dbReference type="NCBI Taxonomy" id="337451"/>
    <lineage>
        <taxon>Eukaryota</taxon>
        <taxon>Viridiplantae</taxon>
        <taxon>Streptophyta</taxon>
        <taxon>Embryophyta</taxon>
        <taxon>Tracheophyta</taxon>
        <taxon>Spermatophyta</taxon>
        <taxon>Magnoliopsida</taxon>
        <taxon>Magnoliidae</taxon>
        <taxon>Laurales</taxon>
        <taxon>Lauraceae</taxon>
        <taxon>Cinnamomum</taxon>
    </lineage>
</organism>
<sequence length="736" mass="82763">MTMAPLLIFLFFLSSIDKATAQTQRSNITVGSSISTNSNSSYWASTTRLFAFGFYPIGDGFMVGIWIIGSSNNTIIWTAKRDDPPISSGTVLLSTDGRLLLSSGESDSPLIDASGIASYASMLDNGNFVLYNSDSSIIWQSFNFPTDTIVAGQRLEVNWTLLSHFSETNHSIGRFRIVMHTDGNLVSYPTATTNTSRDAYWHSGTWMGGSNASLNLDTDGRLYLLNSTGFNIKTLAENRTGTFIFRATMDVDGIFRLYSHQIENNGSVSEKSIVWQSLNLTDRCEIKGTCGPNSYCTMGDDIVPRCNCPEGFDFVDSQHMFRGCEENFIKQDCGRGTEGMTWAVAALENIYWEDDGYALVWVANEEGCKQACLDDCYCMAALFKDGRCSKQKLPLRYGNRTNFATTLIKVGRGGTVTDPTSSEVRKTKIGNEIFVAGLVLIICSFITLLSSCYLVYRRKVAVYGMIPEQSSTPAFIEEMNLRSFTHDQLASVTDNFKEELGRGSFGKVYKGFLPNGVSRTIAVKKIEKLAEEGEREFEAEMKTIGRTHHRNLVRLIGFCIEGSHRLLVYEYMSNGSLADFLFKAEAPPDWNDRVRIALDVARGIHYLHEECETHIIHCDIKPHNILMDECWIAKISDFGRHVEIEAAESEIILLDWVYNCFEHGKLDKLVGDEEVEKTMLERMQMDIGVFRSSVVMLVVPIPDTMLLMALQARLPMPVQQRPRRQRRRPLRFLQED</sequence>
<dbReference type="PROSITE" id="PS00108">
    <property type="entry name" value="PROTEIN_KINASE_ST"/>
    <property type="match status" value="1"/>
</dbReference>
<dbReference type="InterPro" id="IPR051343">
    <property type="entry name" value="G-type_lectin_kinases/EP1-like"/>
</dbReference>
<protein>
    <recommendedName>
        <fullName evidence="17">Receptor-like serine/threonine-protein kinase</fullName>
        <ecNumber evidence="17">2.7.11.1</ecNumber>
    </recommendedName>
</protein>
<comment type="caution">
    <text evidence="25">The sequence shown here is derived from an EMBL/GenBank/DDBJ whole genome shotgun (WGS) entry which is preliminary data.</text>
</comment>
<dbReference type="InterPro" id="IPR036426">
    <property type="entry name" value="Bulb-type_lectin_dom_sf"/>
</dbReference>
<comment type="similarity">
    <text evidence="17">Belongs to the protein kinase superfamily. Ser/Thr protein kinase family.</text>
</comment>
<dbReference type="GO" id="GO:0106310">
    <property type="term" value="F:protein serine kinase activity"/>
    <property type="evidence" value="ECO:0007669"/>
    <property type="project" value="RHEA"/>
</dbReference>
<dbReference type="PROSITE" id="PS50927">
    <property type="entry name" value="BULB_LECTIN"/>
    <property type="match status" value="1"/>
</dbReference>
<keyword evidence="5 20" id="KW-0812">Transmembrane</keyword>
<evidence type="ECO:0000259" key="23">
    <source>
        <dbReference type="PROSITE" id="PS50026"/>
    </source>
</evidence>
<dbReference type="GO" id="GO:0005524">
    <property type="term" value="F:ATP binding"/>
    <property type="evidence" value="ECO:0007669"/>
    <property type="project" value="UniProtKB-UniRule"/>
</dbReference>
<evidence type="ECO:0000256" key="13">
    <source>
        <dbReference type="ARBA" id="ARBA00023170"/>
    </source>
</evidence>
<keyword evidence="10 20" id="KW-1133">Transmembrane helix</keyword>
<gene>
    <name evidence="25" type="ORF">CKAN_01386400</name>
</gene>
<keyword evidence="12" id="KW-1015">Disulfide bond</keyword>
<evidence type="ECO:0000256" key="1">
    <source>
        <dbReference type="ARBA" id="ARBA00004479"/>
    </source>
</evidence>
<feature type="transmembrane region" description="Helical" evidence="20">
    <location>
        <begin position="433"/>
        <end position="456"/>
    </location>
</feature>
<keyword evidence="14" id="KW-0325">Glycoprotein</keyword>
<dbReference type="PANTHER" id="PTHR47976:SF7">
    <property type="entry name" value="RECEPTOR-LIKE SERINE_THREONINE-PROTEIN KINASE"/>
    <property type="match status" value="1"/>
</dbReference>
<feature type="domain" description="Bulb-type lectin" evidence="24">
    <location>
        <begin position="27"/>
        <end position="143"/>
    </location>
</feature>
<dbReference type="Pfam" id="PF07714">
    <property type="entry name" value="PK_Tyr_Ser-Thr"/>
    <property type="match status" value="1"/>
</dbReference>
<evidence type="ECO:0000256" key="19">
    <source>
        <dbReference type="PROSITE-ProRule" id="PRU10141"/>
    </source>
</evidence>
<comment type="subcellular location">
    <subcellularLocation>
        <location evidence="1">Membrane</location>
        <topology evidence="1">Single-pass type I membrane protein</topology>
    </subcellularLocation>
</comment>
<dbReference type="STRING" id="337451.A0A443P2J2"/>
<dbReference type="InterPro" id="IPR017441">
    <property type="entry name" value="Protein_kinase_ATP_BS"/>
</dbReference>
<dbReference type="Pfam" id="PF01453">
    <property type="entry name" value="B_lectin"/>
    <property type="match status" value="1"/>
</dbReference>
<keyword evidence="2 17" id="KW-0723">Serine/threonine-protein kinase</keyword>
<keyword evidence="3 18" id="KW-0245">EGF-like domain</keyword>
<keyword evidence="11 20" id="KW-0472">Membrane</keyword>
<evidence type="ECO:0000256" key="3">
    <source>
        <dbReference type="ARBA" id="ARBA00022536"/>
    </source>
</evidence>
<comment type="catalytic activity">
    <reaction evidence="15 17">
        <text>L-threonyl-[protein] + ATP = O-phospho-L-threonyl-[protein] + ADP + H(+)</text>
        <dbReference type="Rhea" id="RHEA:46608"/>
        <dbReference type="Rhea" id="RHEA-COMP:11060"/>
        <dbReference type="Rhea" id="RHEA-COMP:11605"/>
        <dbReference type="ChEBI" id="CHEBI:15378"/>
        <dbReference type="ChEBI" id="CHEBI:30013"/>
        <dbReference type="ChEBI" id="CHEBI:30616"/>
        <dbReference type="ChEBI" id="CHEBI:61977"/>
        <dbReference type="ChEBI" id="CHEBI:456216"/>
        <dbReference type="EC" id="2.7.11.1"/>
    </reaction>
</comment>
<dbReference type="SUPFAM" id="SSF56112">
    <property type="entry name" value="Protein kinase-like (PK-like)"/>
    <property type="match status" value="1"/>
</dbReference>
<comment type="caution">
    <text evidence="18">Lacks conserved residue(s) required for the propagation of feature annotation.</text>
</comment>
<evidence type="ECO:0000256" key="11">
    <source>
        <dbReference type="ARBA" id="ARBA00023136"/>
    </source>
</evidence>
<evidence type="ECO:0000256" key="9">
    <source>
        <dbReference type="ARBA" id="ARBA00022840"/>
    </source>
</evidence>
<keyword evidence="4 17" id="KW-0808">Transferase</keyword>
<dbReference type="CDD" id="cd00028">
    <property type="entry name" value="B_lectin"/>
    <property type="match status" value="1"/>
</dbReference>
<feature type="signal peptide" evidence="21">
    <location>
        <begin position="1"/>
        <end position="21"/>
    </location>
</feature>
<feature type="binding site" evidence="19">
    <location>
        <position position="525"/>
    </location>
    <ligand>
        <name>ATP</name>
        <dbReference type="ChEBI" id="CHEBI:30616"/>
    </ligand>
</feature>
<evidence type="ECO:0000256" key="6">
    <source>
        <dbReference type="ARBA" id="ARBA00022729"/>
    </source>
</evidence>
<reference evidence="25 26" key="1">
    <citation type="journal article" date="2019" name="Nat. Plants">
        <title>Stout camphor tree genome fills gaps in understanding of flowering plant genome evolution.</title>
        <authorList>
            <person name="Chaw S.M."/>
            <person name="Liu Y.C."/>
            <person name="Wu Y.W."/>
            <person name="Wang H.Y."/>
            <person name="Lin C.I."/>
            <person name="Wu C.S."/>
            <person name="Ke H.M."/>
            <person name="Chang L.Y."/>
            <person name="Hsu C.Y."/>
            <person name="Yang H.T."/>
            <person name="Sudianto E."/>
            <person name="Hsu M.H."/>
            <person name="Wu K.P."/>
            <person name="Wang L.N."/>
            <person name="Leebens-Mack J.H."/>
            <person name="Tsai I.J."/>
        </authorList>
    </citation>
    <scope>NUCLEOTIDE SEQUENCE [LARGE SCALE GENOMIC DNA]</scope>
    <source>
        <strain evidence="26">cv. Chaw 1501</strain>
        <tissue evidence="25">Young leaves</tissue>
    </source>
</reference>
<dbReference type="FunFam" id="2.90.10.10:FF:000026">
    <property type="entry name" value="Serine/threonine-protein kinase"/>
    <property type="match status" value="1"/>
</dbReference>
<dbReference type="SMART" id="SM00108">
    <property type="entry name" value="B_lectin"/>
    <property type="match status" value="2"/>
</dbReference>
<evidence type="ECO:0000256" key="7">
    <source>
        <dbReference type="ARBA" id="ARBA00022741"/>
    </source>
</evidence>
<evidence type="ECO:0000256" key="20">
    <source>
        <dbReference type="SAM" id="Phobius"/>
    </source>
</evidence>
<dbReference type="Gene3D" id="2.90.10.10">
    <property type="entry name" value="Bulb-type lectin domain"/>
    <property type="match status" value="2"/>
</dbReference>
<dbReference type="InterPro" id="IPR008271">
    <property type="entry name" value="Ser/Thr_kinase_AS"/>
</dbReference>
<evidence type="ECO:0000256" key="4">
    <source>
        <dbReference type="ARBA" id="ARBA00022679"/>
    </source>
</evidence>
<evidence type="ECO:0000256" key="8">
    <source>
        <dbReference type="ARBA" id="ARBA00022777"/>
    </source>
</evidence>
<feature type="chain" id="PRO_5019446977" description="Receptor-like serine/threonine-protein kinase" evidence="21">
    <location>
        <begin position="22"/>
        <end position="736"/>
    </location>
</feature>
<dbReference type="InterPro" id="IPR011009">
    <property type="entry name" value="Kinase-like_dom_sf"/>
</dbReference>
<keyword evidence="25" id="KW-0430">Lectin</keyword>
<dbReference type="PROSITE" id="PS50011">
    <property type="entry name" value="PROTEIN_KINASE_DOM"/>
    <property type="match status" value="1"/>
</dbReference>
<accession>A0A443P2J2</accession>
<name>A0A443P2J2_9MAGN</name>
<dbReference type="InterPro" id="IPR001480">
    <property type="entry name" value="Bulb-type_lectin_dom"/>
</dbReference>
<feature type="domain" description="Protein kinase" evidence="22">
    <location>
        <begin position="494"/>
        <end position="736"/>
    </location>
</feature>
<evidence type="ECO:0000256" key="10">
    <source>
        <dbReference type="ARBA" id="ARBA00022989"/>
    </source>
</evidence>
<keyword evidence="7 17" id="KW-0547">Nucleotide-binding</keyword>
<dbReference type="InterPro" id="IPR024171">
    <property type="entry name" value="SRK-like_kinase"/>
</dbReference>
<dbReference type="AlphaFoldDB" id="A0A443P2J2"/>
<dbReference type="GO" id="GO:0016020">
    <property type="term" value="C:membrane"/>
    <property type="evidence" value="ECO:0007669"/>
    <property type="project" value="UniProtKB-SubCell"/>
</dbReference>